<dbReference type="EMBL" id="AGUD01000099">
    <property type="protein sequence ID" value="EHN11492.1"/>
    <property type="molecule type" value="Genomic_DNA"/>
</dbReference>
<dbReference type="AlphaFoldDB" id="H0E497"/>
<name>H0E497_9ACTN</name>
<reference evidence="1 2" key="1">
    <citation type="journal article" date="2013" name="Biodegradation">
        <title>Quantitative proteomic analysis of ibuprofen-degrading Patulibacter sp. strain I11.</title>
        <authorList>
            <person name="Almeida B."/>
            <person name="Kjeldal H."/>
            <person name="Lolas I."/>
            <person name="Knudsen A.D."/>
            <person name="Carvalho G."/>
            <person name="Nielsen K.L."/>
            <person name="Barreto Crespo M.T."/>
            <person name="Stensballe A."/>
            <person name="Nielsen J.L."/>
        </authorList>
    </citation>
    <scope>NUCLEOTIDE SEQUENCE [LARGE SCALE GENOMIC DNA]</scope>
    <source>
        <strain evidence="1 2">I11</strain>
    </source>
</reference>
<gene>
    <name evidence="1" type="ORF">PAI11_16240</name>
</gene>
<protein>
    <submittedName>
        <fullName evidence="1">Uncharacterized protein</fullName>
    </submittedName>
</protein>
<evidence type="ECO:0000313" key="2">
    <source>
        <dbReference type="Proteomes" id="UP000005143"/>
    </source>
</evidence>
<dbReference type="OrthoDB" id="5243007at2"/>
<accession>H0E497</accession>
<organism evidence="1 2">
    <name type="scientific">Patulibacter medicamentivorans</name>
    <dbReference type="NCBI Taxonomy" id="1097667"/>
    <lineage>
        <taxon>Bacteria</taxon>
        <taxon>Bacillati</taxon>
        <taxon>Actinomycetota</taxon>
        <taxon>Thermoleophilia</taxon>
        <taxon>Solirubrobacterales</taxon>
        <taxon>Patulibacteraceae</taxon>
        <taxon>Patulibacter</taxon>
    </lineage>
</organism>
<evidence type="ECO:0000313" key="1">
    <source>
        <dbReference type="EMBL" id="EHN11492.1"/>
    </source>
</evidence>
<keyword evidence="2" id="KW-1185">Reference proteome</keyword>
<dbReference type="Proteomes" id="UP000005143">
    <property type="component" value="Unassembled WGS sequence"/>
</dbReference>
<comment type="caution">
    <text evidence="1">The sequence shown here is derived from an EMBL/GenBank/DDBJ whole genome shotgun (WGS) entry which is preliminary data.</text>
</comment>
<sequence length="298" mass="32390">MSAAPWFRIVQLELAGELELPDGRWMVRGHANRPRAVVVVESTERPRRRFLRGRRDEDGPAPLPASRLTVVDADPLEIADPQQWLRDENAEQALGTALELVRRLLHLQTMAAGDIDPRPVRARDLVAASIGYGTGDEASAGRWTAARRITVPSDQPDRIRRSGRGMGSEERLADLLAGRDAVLAAELLTLRARQDLTAGRTREAALQLRVALEAAIAELEPWRDVPGLDPALASLRDARGTTAEIAAAAARGGLDDAQVETLREILSTLVRALTKRSGGRRIGERPIWTGTPPVAPPG</sequence>
<proteinExistence type="predicted"/>
<dbReference type="RefSeq" id="WP_007573102.1">
    <property type="nucleotide sequence ID" value="NZ_AGUD01000099.1"/>
</dbReference>